<evidence type="ECO:0000256" key="1">
    <source>
        <dbReference type="SAM" id="MobiDB-lite"/>
    </source>
</evidence>
<feature type="transmembrane region" description="Helical" evidence="2">
    <location>
        <begin position="12"/>
        <end position="35"/>
    </location>
</feature>
<evidence type="ECO:0000259" key="3">
    <source>
        <dbReference type="PROSITE" id="PS52015"/>
    </source>
</evidence>
<feature type="region of interest" description="Disordered" evidence="1">
    <location>
        <begin position="97"/>
        <end position="116"/>
    </location>
</feature>
<comment type="caution">
    <text evidence="4">The sequence shown here is derived from an EMBL/GenBank/DDBJ whole genome shotgun (WGS) entry which is preliminary data.</text>
</comment>
<dbReference type="PROSITE" id="PS52015">
    <property type="entry name" value="TONB_CTD"/>
    <property type="match status" value="1"/>
</dbReference>
<dbReference type="InterPro" id="IPR037682">
    <property type="entry name" value="TonB_C"/>
</dbReference>
<dbReference type="SUPFAM" id="SSF74653">
    <property type="entry name" value="TolA/TonB C-terminal domain"/>
    <property type="match status" value="1"/>
</dbReference>
<dbReference type="Gene3D" id="3.30.1150.10">
    <property type="match status" value="1"/>
</dbReference>
<keyword evidence="2" id="KW-0472">Membrane</keyword>
<protein>
    <recommendedName>
        <fullName evidence="3">TonB C-terminal domain-containing protein</fullName>
    </recommendedName>
</protein>
<organism evidence="4 5">
    <name type="scientific">Prosthecobacter algae</name>
    <dbReference type="NCBI Taxonomy" id="1144682"/>
    <lineage>
        <taxon>Bacteria</taxon>
        <taxon>Pseudomonadati</taxon>
        <taxon>Verrucomicrobiota</taxon>
        <taxon>Verrucomicrobiia</taxon>
        <taxon>Verrucomicrobiales</taxon>
        <taxon>Verrucomicrobiaceae</taxon>
        <taxon>Prosthecobacter</taxon>
    </lineage>
</organism>
<dbReference type="EMBL" id="BAABIA010000004">
    <property type="protein sequence ID" value="GAA5139533.1"/>
    <property type="molecule type" value="Genomic_DNA"/>
</dbReference>
<keyword evidence="2" id="KW-1133">Transmembrane helix</keyword>
<reference evidence="5" key="1">
    <citation type="journal article" date="2019" name="Int. J. Syst. Evol. Microbiol.">
        <title>The Global Catalogue of Microorganisms (GCM) 10K type strain sequencing project: providing services to taxonomists for standard genome sequencing and annotation.</title>
        <authorList>
            <consortium name="The Broad Institute Genomics Platform"/>
            <consortium name="The Broad Institute Genome Sequencing Center for Infectious Disease"/>
            <person name="Wu L."/>
            <person name="Ma J."/>
        </authorList>
    </citation>
    <scope>NUCLEOTIDE SEQUENCE [LARGE SCALE GENOMIC DNA]</scope>
    <source>
        <strain evidence="5">JCM 18053</strain>
    </source>
</reference>
<evidence type="ECO:0000256" key="2">
    <source>
        <dbReference type="SAM" id="Phobius"/>
    </source>
</evidence>
<feature type="domain" description="TonB C-terminal" evidence="3">
    <location>
        <begin position="175"/>
        <end position="265"/>
    </location>
</feature>
<dbReference type="RefSeq" id="WP_345736271.1">
    <property type="nucleotide sequence ID" value="NZ_BAABIA010000004.1"/>
</dbReference>
<accession>A0ABP9P5P3</accession>
<name>A0ABP9P5P3_9BACT</name>
<evidence type="ECO:0000313" key="4">
    <source>
        <dbReference type="EMBL" id="GAA5139533.1"/>
    </source>
</evidence>
<gene>
    <name evidence="4" type="ORF">GCM10023213_20340</name>
</gene>
<keyword evidence="2" id="KW-0812">Transmembrane</keyword>
<keyword evidence="5" id="KW-1185">Reference proteome</keyword>
<evidence type="ECO:0000313" key="5">
    <source>
        <dbReference type="Proteomes" id="UP001499852"/>
    </source>
</evidence>
<dbReference type="Proteomes" id="UP001499852">
    <property type="component" value="Unassembled WGS sequence"/>
</dbReference>
<proteinExistence type="predicted"/>
<sequence length="265" mass="28307">MPEKTSHAPLEPVWAVMIAVVLGHGVIGLAAWALLPLWKPARFDPNQGATANDGRYWFAPSDYQRVTAPGLPAAPPEPAKAPATKPVKTAAAPLPAKNIPGTLAETPLPSVPRPETAAVRPTSKIITLSPVLEVDANAVPQVKPSRPPITMMEILTQAKQAEAEKEATGGANMDPVLKALEQALSQGWTPPSVQQVPLLQRDARLRFVIGKDGSVLEAHMTKKSGSGVLDDSVKDAGRKLKKISESLPSSFPKDRYTVEVNFHIE</sequence>